<reference evidence="2" key="1">
    <citation type="journal article" date="2014" name="Int. J. Syst. Evol. Microbiol.">
        <title>Complete genome sequence of Corynebacterium casei LMG S-19264T (=DSM 44701T), isolated from a smear-ripened cheese.</title>
        <authorList>
            <consortium name="US DOE Joint Genome Institute (JGI-PGF)"/>
            <person name="Walter F."/>
            <person name="Albersmeier A."/>
            <person name="Kalinowski J."/>
            <person name="Ruckert C."/>
        </authorList>
    </citation>
    <scope>NUCLEOTIDE SEQUENCE</scope>
    <source>
        <strain evidence="2">CGMCC 1.15034</strain>
    </source>
</reference>
<evidence type="ECO:0000259" key="1">
    <source>
        <dbReference type="Pfam" id="PF10137"/>
    </source>
</evidence>
<evidence type="ECO:0000313" key="4">
    <source>
        <dbReference type="Proteomes" id="UP000593880"/>
    </source>
</evidence>
<name>A0A410V0F7_9BRAD</name>
<protein>
    <recommendedName>
        <fullName evidence="1">CD-NTase-associated protein 12/Pycsar effector protein TIR domain-containing protein</fullName>
    </recommendedName>
</protein>
<reference evidence="3 4" key="2">
    <citation type="submission" date="2018-06" db="EMBL/GenBank/DDBJ databases">
        <title>Comparative genomics of rhizobia nodulating Arachis hypogaea in China.</title>
        <authorList>
            <person name="Li Y."/>
        </authorList>
    </citation>
    <scope>NUCLEOTIDE SEQUENCE [LARGE SCALE GENOMIC DNA]</scope>
    <source>
        <strain evidence="3 4">CCBAU 51658</strain>
    </source>
</reference>
<gene>
    <name evidence="2" type="ORF">GCM10010987_12340</name>
    <name evidence="3" type="ORF">XH86_05175</name>
</gene>
<dbReference type="InterPro" id="IPR019302">
    <property type="entry name" value="CAP12/PCTIR_TIR_dom"/>
</dbReference>
<accession>A0A410V0F7</accession>
<dbReference type="Pfam" id="PF10137">
    <property type="entry name" value="CAP12-PCTIR_TIR"/>
    <property type="match status" value="1"/>
</dbReference>
<dbReference type="GO" id="GO:0050135">
    <property type="term" value="F:NADP+ nucleosidase activity"/>
    <property type="evidence" value="ECO:0007669"/>
    <property type="project" value="InterPro"/>
</dbReference>
<evidence type="ECO:0000313" key="2">
    <source>
        <dbReference type="EMBL" id="GGI21031.1"/>
    </source>
</evidence>
<dbReference type="EMBL" id="BMHC01000001">
    <property type="protein sequence ID" value="GGI21031.1"/>
    <property type="molecule type" value="Genomic_DNA"/>
</dbReference>
<dbReference type="Proteomes" id="UP000593880">
    <property type="component" value="Chromosome"/>
</dbReference>
<dbReference type="Proteomes" id="UP000625079">
    <property type="component" value="Unassembled WGS sequence"/>
</dbReference>
<sequence>MLMHETRHKLADEVNRIKAEAIKAFAIHSNGILVAAIKAADDLHESAMEQANGTLLDFIERMQTSPAEIIGWARPHLENLNNSVLGVVQPNGFPQDHQRLTHQYRAVFQQRLDIMLRNVEIGLVRGSRFTQAEKMEAQEEWISAAQALHLLATAFESKITAQMVICQRAHANMIRARAEQFIIDDKPSGPRNVPKEFWWAEGNEALTQNWTMGDFETYIQDKRYRAFGVKFASQDIAKMVPSSSQPVTPKPTLPTANAKIFLVHGRDDATKNEVALFLGMIGLQPVILHMRPNGGRHLLTKFQEESEGAEFAVVLMTPDDEGGIAGSGAHRPRARQNVVFELGFFIGKLGPSKVAALLKGNVEKPSDFDGIAYISLCGDWKRDLARELHHAKVSFDAAKALSA</sequence>
<dbReference type="AlphaFoldDB" id="A0A410V0F7"/>
<reference evidence="2" key="3">
    <citation type="submission" date="2022-12" db="EMBL/GenBank/DDBJ databases">
        <authorList>
            <person name="Sun Q."/>
            <person name="Zhou Y."/>
        </authorList>
    </citation>
    <scope>NUCLEOTIDE SEQUENCE</scope>
    <source>
        <strain evidence="2">CGMCC 1.15034</strain>
    </source>
</reference>
<organism evidence="2 5">
    <name type="scientific">Bradyrhizobium guangdongense</name>
    <dbReference type="NCBI Taxonomy" id="1325090"/>
    <lineage>
        <taxon>Bacteria</taxon>
        <taxon>Pseudomonadati</taxon>
        <taxon>Pseudomonadota</taxon>
        <taxon>Alphaproteobacteria</taxon>
        <taxon>Hyphomicrobiales</taxon>
        <taxon>Nitrobacteraceae</taxon>
        <taxon>Bradyrhizobium</taxon>
    </lineage>
</organism>
<dbReference type="OrthoDB" id="5497289at2"/>
<evidence type="ECO:0000313" key="3">
    <source>
        <dbReference type="EMBL" id="QOZ58199.1"/>
    </source>
</evidence>
<keyword evidence="4" id="KW-1185">Reference proteome</keyword>
<dbReference type="EMBL" id="CP030057">
    <property type="protein sequence ID" value="QOZ58199.1"/>
    <property type="molecule type" value="Genomic_DNA"/>
</dbReference>
<feature type="domain" description="CD-NTase-associated protein 12/Pycsar effector protein TIR" evidence="1">
    <location>
        <begin position="259"/>
        <end position="375"/>
    </location>
</feature>
<evidence type="ECO:0000313" key="5">
    <source>
        <dbReference type="Proteomes" id="UP000625079"/>
    </source>
</evidence>
<proteinExistence type="predicted"/>